<dbReference type="SUPFAM" id="SSF52172">
    <property type="entry name" value="CheY-like"/>
    <property type="match status" value="1"/>
</dbReference>
<reference evidence="2 3" key="1">
    <citation type="submission" date="2017-07" db="EMBL/GenBank/DDBJ databases">
        <title>Sandarakinorhabdus cyanobacteriorum sp. nov., a novel bacterium isolated from cyanobacterial aggregates in a eutrophic lake.</title>
        <authorList>
            <person name="Cai H."/>
        </authorList>
    </citation>
    <scope>NUCLEOTIDE SEQUENCE [LARGE SCALE GENOMIC DNA]</scope>
    <source>
        <strain evidence="2 3">TH057</strain>
    </source>
</reference>
<dbReference type="InterPro" id="IPR011006">
    <property type="entry name" value="CheY-like_superfamily"/>
</dbReference>
<dbReference type="PANTHER" id="PTHR43384">
    <property type="entry name" value="SEPTUM SITE-DETERMINING PROTEIN MIND HOMOLOG, CHLOROPLASTIC-RELATED"/>
    <property type="match status" value="1"/>
</dbReference>
<accession>A0A255Y8Z7</accession>
<dbReference type="GO" id="GO:0009898">
    <property type="term" value="C:cytoplasmic side of plasma membrane"/>
    <property type="evidence" value="ECO:0007669"/>
    <property type="project" value="TreeGrafter"/>
</dbReference>
<dbReference type="GO" id="GO:0051782">
    <property type="term" value="P:negative regulation of cell division"/>
    <property type="evidence" value="ECO:0007669"/>
    <property type="project" value="TreeGrafter"/>
</dbReference>
<dbReference type="EMBL" id="NOXT01000121">
    <property type="protein sequence ID" value="OYQ25651.1"/>
    <property type="molecule type" value="Genomic_DNA"/>
</dbReference>
<evidence type="ECO:0000313" key="2">
    <source>
        <dbReference type="EMBL" id="OYQ25651.1"/>
    </source>
</evidence>
<dbReference type="RefSeq" id="WP_086115944.1">
    <property type="nucleotide sequence ID" value="NZ_NOXT01000121.1"/>
</dbReference>
<sequence>MALLARLGAFAGKAADAGDTAAREGGDLRVTMVLHPQTAAKLDGGRLNVLNADIRLFDGGFAAFAGNAPLIRRTDLLVVQIDPDNAADLAALENFAAGPGQRIPVVAAVEDLTIAITRRLLRSSIADVLPIPFSLEELGQAIDAGRDRVARATGQGPARQANIIAVQGVLGGMGTSMVATQLAQLWADGKQVLLIDLDVQRGNAALYLNLKPRLSIADLIEAEDRLDAEFLRMVVERHQSGMGVVAAPADMNPLDALTPEFMERLLDVAAQNYDLVVLDMPGVWIDWSAAAMQKADQILLVSQLTVSGVQQCRRQLDVLEANNLGERVRVVMNRMTPGLFGKYDLSEAESVLRHKVHFALCNDYPTVSAALDEGKPVGQMKLKARIDKEMRTMAAALADELLALEVGA</sequence>
<evidence type="ECO:0000313" key="3">
    <source>
        <dbReference type="Proteomes" id="UP000216991"/>
    </source>
</evidence>
<proteinExistence type="predicted"/>
<dbReference type="OrthoDB" id="9783172at2"/>
<dbReference type="InterPro" id="IPR027417">
    <property type="entry name" value="P-loop_NTPase"/>
</dbReference>
<dbReference type="Gene3D" id="3.40.50.300">
    <property type="entry name" value="P-loop containing nucleotide triphosphate hydrolases"/>
    <property type="match status" value="1"/>
</dbReference>
<keyword evidence="3" id="KW-1185">Reference proteome</keyword>
<dbReference type="InterPro" id="IPR025669">
    <property type="entry name" value="AAA_dom"/>
</dbReference>
<dbReference type="Gene3D" id="3.40.50.2300">
    <property type="match status" value="1"/>
</dbReference>
<dbReference type="AlphaFoldDB" id="A0A255Y8Z7"/>
<dbReference type="Pfam" id="PF13614">
    <property type="entry name" value="AAA_31"/>
    <property type="match status" value="1"/>
</dbReference>
<dbReference type="PANTHER" id="PTHR43384:SF13">
    <property type="entry name" value="SLR0110 PROTEIN"/>
    <property type="match status" value="1"/>
</dbReference>
<organism evidence="2 3">
    <name type="scientific">Sandarakinorhabdus cyanobacteriorum</name>
    <dbReference type="NCBI Taxonomy" id="1981098"/>
    <lineage>
        <taxon>Bacteria</taxon>
        <taxon>Pseudomonadati</taxon>
        <taxon>Pseudomonadota</taxon>
        <taxon>Alphaproteobacteria</taxon>
        <taxon>Sphingomonadales</taxon>
        <taxon>Sphingosinicellaceae</taxon>
        <taxon>Sandarakinorhabdus</taxon>
    </lineage>
</organism>
<dbReference type="SUPFAM" id="SSF52540">
    <property type="entry name" value="P-loop containing nucleoside triphosphate hydrolases"/>
    <property type="match status" value="1"/>
</dbReference>
<protein>
    <recommendedName>
        <fullName evidence="1">AAA domain-containing protein</fullName>
    </recommendedName>
</protein>
<dbReference type="GO" id="GO:0005524">
    <property type="term" value="F:ATP binding"/>
    <property type="evidence" value="ECO:0007669"/>
    <property type="project" value="TreeGrafter"/>
</dbReference>
<dbReference type="GO" id="GO:0016887">
    <property type="term" value="F:ATP hydrolysis activity"/>
    <property type="evidence" value="ECO:0007669"/>
    <property type="project" value="TreeGrafter"/>
</dbReference>
<name>A0A255Y8Z7_9SPHN</name>
<feature type="domain" description="AAA" evidence="1">
    <location>
        <begin position="162"/>
        <end position="317"/>
    </location>
</feature>
<gene>
    <name evidence="2" type="ORF">CHU93_13015</name>
</gene>
<evidence type="ECO:0000259" key="1">
    <source>
        <dbReference type="Pfam" id="PF13614"/>
    </source>
</evidence>
<dbReference type="GO" id="GO:0005829">
    <property type="term" value="C:cytosol"/>
    <property type="evidence" value="ECO:0007669"/>
    <property type="project" value="TreeGrafter"/>
</dbReference>
<comment type="caution">
    <text evidence="2">The sequence shown here is derived from an EMBL/GenBank/DDBJ whole genome shotgun (WGS) entry which is preliminary data.</text>
</comment>
<dbReference type="Proteomes" id="UP000216991">
    <property type="component" value="Unassembled WGS sequence"/>
</dbReference>
<dbReference type="InterPro" id="IPR050625">
    <property type="entry name" value="ParA/MinD_ATPase"/>
</dbReference>